<evidence type="ECO:0000313" key="4">
    <source>
        <dbReference type="Proteomes" id="UP000031876"/>
    </source>
</evidence>
<sequence>MSVKYQEGMLVRKFVDLEEGTVQFQMFFNQDSEPMDYLENEKELQLKLNEMGCELEDGVEKDKIKGMDIYTYRVKKMKGGN</sequence>
<proteinExistence type="predicted"/>
<protein>
    <submittedName>
        <fullName evidence="3">Uncharacterized protein</fullName>
    </submittedName>
</protein>
<reference evidence="1 4" key="1">
    <citation type="journal article" date="2015" name="Genome Announc.">
        <title>Complete genome sequences for 35 biothreat assay-relevant bacillus species.</title>
        <authorList>
            <person name="Johnson S.L."/>
            <person name="Daligault H.E."/>
            <person name="Davenport K.W."/>
            <person name="Jaissle J."/>
            <person name="Frey K.G."/>
            <person name="Ladner J.T."/>
            <person name="Broomall S.M."/>
            <person name="Bishop-Lilly K.A."/>
            <person name="Bruce D.C."/>
            <person name="Gibbons H.S."/>
            <person name="Coyne S.R."/>
            <person name="Lo C.C."/>
            <person name="Meincke L."/>
            <person name="Munk A.C."/>
            <person name="Koroleva G.I."/>
            <person name="Rosenzweig C.N."/>
            <person name="Palacios G.F."/>
            <person name="Redden C.L."/>
            <person name="Minogue T.D."/>
            <person name="Chain P.S."/>
        </authorList>
    </citation>
    <scope>NUCLEOTIDE SEQUENCE [LARGE SCALE GENOMIC DNA]</scope>
    <source>
        <strain evidence="1 4">HD1011</strain>
        <plasmid evidence="1 4">2</plasmid>
    </source>
</reference>
<evidence type="ECO:0000313" key="5">
    <source>
        <dbReference type="Proteomes" id="UP000501107"/>
    </source>
</evidence>
<dbReference type="AlphaFoldDB" id="A0A0B5NBT4"/>
<dbReference type="RefSeq" id="WP_000114348.1">
    <property type="nucleotide sequence ID" value="NZ_CP009334.1"/>
</dbReference>
<geneLocation type="plasmid" evidence="1 4">
    <name>2</name>
</geneLocation>
<gene>
    <name evidence="1" type="ORF">BF38_6067</name>
    <name evidence="2" type="ORF">FO599_00615</name>
    <name evidence="3" type="ORF">FOC89_02810</name>
</gene>
<dbReference type="Proteomes" id="UP000031876">
    <property type="component" value="Plasmid 2"/>
</dbReference>
<dbReference type="EMBL" id="CP009334">
    <property type="protein sequence ID" value="AJG73865.1"/>
    <property type="molecule type" value="Genomic_DNA"/>
</dbReference>
<evidence type="ECO:0000313" key="3">
    <source>
        <dbReference type="EMBL" id="QKH22927.1"/>
    </source>
</evidence>
<reference evidence="3 5" key="3">
    <citation type="submission" date="2020-05" db="EMBL/GenBank/DDBJ databases">
        <title>FDA dAtabase for Regulatory Grade micrObial Sequences (FDA-ARGOS): Supporting development and validation of Infectious Disease Dx tests.</title>
        <authorList>
            <person name="Nelson B."/>
            <person name="Plummer A."/>
            <person name="Tallon L."/>
            <person name="Sadzewicz L."/>
            <person name="Zhao X."/>
            <person name="Vavikolanu K."/>
            <person name="Mehta A."/>
            <person name="Aluvathingal J."/>
            <person name="Nadendla S."/>
            <person name="Myers T."/>
            <person name="Yan Y."/>
            <person name="Sichtig H."/>
        </authorList>
    </citation>
    <scope>NUCLEOTIDE SEQUENCE [LARGE SCALE GENOMIC DNA]</scope>
    <source>
        <strain evidence="3 5">FDAARGOS_795</strain>
        <plasmid evidence="3 5">unnamed3</plasmid>
    </source>
</reference>
<geneLocation type="plasmid" evidence="3 5">
    <name>unnamed3</name>
</geneLocation>
<dbReference type="Proteomes" id="UP000501107">
    <property type="component" value="Plasmid unnamed3"/>
</dbReference>
<evidence type="ECO:0000313" key="2">
    <source>
        <dbReference type="EMBL" id="MDR4174631.1"/>
    </source>
</evidence>
<evidence type="ECO:0000313" key="1">
    <source>
        <dbReference type="EMBL" id="AJG73865.1"/>
    </source>
</evidence>
<dbReference type="EMBL" id="CP053979">
    <property type="protein sequence ID" value="QKH22927.1"/>
    <property type="molecule type" value="Genomic_DNA"/>
</dbReference>
<reference evidence="2" key="2">
    <citation type="submission" date="2019-07" db="EMBL/GenBank/DDBJ databases">
        <title>Phylogenomic Reclassification of ATCC Bacillus Strains and Various Taxa within the Genus Bacillus.</title>
        <authorList>
            <person name="Riojas M.A."/>
            <person name="Frank A.M."/>
            <person name="Fenn S.L."/>
            <person name="King S.P."/>
            <person name="Brower S.M."/>
            <person name="Hazbon M.H."/>
        </authorList>
    </citation>
    <scope>NUCLEOTIDE SEQUENCE</scope>
    <source>
        <strain evidence="2">ATCC 35646</strain>
    </source>
</reference>
<organism evidence="3 5">
    <name type="scientific">Bacillus thuringiensis</name>
    <dbReference type="NCBI Taxonomy" id="1428"/>
    <lineage>
        <taxon>Bacteria</taxon>
        <taxon>Bacillati</taxon>
        <taxon>Bacillota</taxon>
        <taxon>Bacilli</taxon>
        <taxon>Bacillales</taxon>
        <taxon>Bacillaceae</taxon>
        <taxon>Bacillus</taxon>
        <taxon>Bacillus cereus group</taxon>
    </lineage>
</organism>
<name>A0A0B5NBT4_BACTU</name>
<dbReference type="KEGG" id="btw:BF38_6067"/>
<keyword evidence="3" id="KW-0614">Plasmid</keyword>
<dbReference type="Proteomes" id="UP001181533">
    <property type="component" value="Unassembled WGS sequence"/>
</dbReference>
<dbReference type="EMBL" id="VKQN01000001">
    <property type="protein sequence ID" value="MDR4174631.1"/>
    <property type="molecule type" value="Genomic_DNA"/>
</dbReference>
<accession>A0A0B5NBT4</accession>